<proteinExistence type="inferred from homology"/>
<keyword evidence="4" id="KW-1185">Reference proteome</keyword>
<evidence type="ECO:0000313" key="4">
    <source>
        <dbReference type="Proteomes" id="UP000663879"/>
    </source>
</evidence>
<evidence type="ECO:0000259" key="2">
    <source>
        <dbReference type="Pfam" id="PF00149"/>
    </source>
</evidence>
<dbReference type="PANTHER" id="PTHR12905:SF0">
    <property type="entry name" value="CALCINEURIN-LIKE PHOSPHOESTERASE DOMAIN-CONTAINING PROTEIN"/>
    <property type="match status" value="1"/>
</dbReference>
<dbReference type="CDD" id="cd07379">
    <property type="entry name" value="MPP_239FB"/>
    <property type="match status" value="1"/>
</dbReference>
<dbReference type="InterPro" id="IPR029052">
    <property type="entry name" value="Metallo-depent_PP-like"/>
</dbReference>
<accession>A0A813WND9</accession>
<evidence type="ECO:0000256" key="1">
    <source>
        <dbReference type="ARBA" id="ARBA00007993"/>
    </source>
</evidence>
<sequence length="301" mass="34484">MFKTFTNLFKPSKMSIIPIPCEELSTEIKVNSNTNNPDAAWNVLKEIIPKNCYNQLPLDTPVYENKVRFVCISDTHSKIDRMHHEIPSGDILIHAGDFTNSGSIDDVIKFSNFLKTLDHKFTHKIIIAGNHELSFDKTKNNKMLGFFDKNKINDQRDPRDFLENCIYLEESMVEIYGIKIYGAPWQPTFGGWAFNVDRGEPILKKWNKIPDNCDVLITHGPPLGFGDKVNGGYHVGCCELLTTIRERVRPKYHIFGHIHEDHGAWTDGQTTYLNPSICNFRYVPSNPPILFDIDLPEEGMK</sequence>
<dbReference type="SUPFAM" id="SSF56300">
    <property type="entry name" value="Metallo-dependent phosphatases"/>
    <property type="match status" value="1"/>
</dbReference>
<dbReference type="Gene3D" id="3.60.21.10">
    <property type="match status" value="1"/>
</dbReference>
<organism evidence="3 4">
    <name type="scientific">Brachionus calyciflorus</name>
    <dbReference type="NCBI Taxonomy" id="104777"/>
    <lineage>
        <taxon>Eukaryota</taxon>
        <taxon>Metazoa</taxon>
        <taxon>Spiralia</taxon>
        <taxon>Gnathifera</taxon>
        <taxon>Rotifera</taxon>
        <taxon>Eurotatoria</taxon>
        <taxon>Monogononta</taxon>
        <taxon>Pseudotrocha</taxon>
        <taxon>Ploima</taxon>
        <taxon>Brachionidae</taxon>
        <taxon>Brachionus</taxon>
    </lineage>
</organism>
<protein>
    <recommendedName>
        <fullName evidence="2">Calcineurin-like phosphoesterase domain-containing protein</fullName>
    </recommendedName>
</protein>
<gene>
    <name evidence="3" type="ORF">OXX778_LOCUS9206</name>
</gene>
<dbReference type="AlphaFoldDB" id="A0A813WND9"/>
<dbReference type="OrthoDB" id="630188at2759"/>
<dbReference type="EMBL" id="CAJNOC010001338">
    <property type="protein sequence ID" value="CAF0856190.1"/>
    <property type="molecule type" value="Genomic_DNA"/>
</dbReference>
<reference evidence="3" key="1">
    <citation type="submission" date="2021-02" db="EMBL/GenBank/DDBJ databases">
        <authorList>
            <person name="Nowell W R."/>
        </authorList>
    </citation>
    <scope>NUCLEOTIDE SEQUENCE</scope>
    <source>
        <strain evidence="3">Ploen Becks lab</strain>
    </source>
</reference>
<dbReference type="Pfam" id="PF00149">
    <property type="entry name" value="Metallophos"/>
    <property type="match status" value="1"/>
</dbReference>
<dbReference type="InterPro" id="IPR051693">
    <property type="entry name" value="UPF0046_metallophosphoest"/>
</dbReference>
<comment type="similarity">
    <text evidence="1">Belongs to the UPF0046 family.</text>
</comment>
<evidence type="ECO:0000313" key="3">
    <source>
        <dbReference type="EMBL" id="CAF0856190.1"/>
    </source>
</evidence>
<dbReference type="InterPro" id="IPR004843">
    <property type="entry name" value="Calcineurin-like_PHP"/>
</dbReference>
<name>A0A813WND9_9BILA</name>
<dbReference type="PANTHER" id="PTHR12905">
    <property type="entry name" value="METALLOPHOSPHOESTERASE"/>
    <property type="match status" value="1"/>
</dbReference>
<comment type="caution">
    <text evidence="3">The sequence shown here is derived from an EMBL/GenBank/DDBJ whole genome shotgun (WGS) entry which is preliminary data.</text>
</comment>
<dbReference type="GO" id="GO:0016787">
    <property type="term" value="F:hydrolase activity"/>
    <property type="evidence" value="ECO:0007669"/>
    <property type="project" value="InterPro"/>
</dbReference>
<dbReference type="Proteomes" id="UP000663879">
    <property type="component" value="Unassembled WGS sequence"/>
</dbReference>
<feature type="domain" description="Calcineurin-like phosphoesterase" evidence="2">
    <location>
        <begin position="68"/>
        <end position="260"/>
    </location>
</feature>